<feature type="signal peptide" evidence="1">
    <location>
        <begin position="1"/>
        <end position="19"/>
    </location>
</feature>
<reference evidence="2 3" key="1">
    <citation type="submission" date="2020-08" db="EMBL/GenBank/DDBJ databases">
        <title>Genomic Encyclopedia of Type Strains, Phase III (KMG-III): the genomes of soil and plant-associated and newly described type strains.</title>
        <authorList>
            <person name="Whitman W."/>
        </authorList>
    </citation>
    <scope>NUCLEOTIDE SEQUENCE [LARGE SCALE GENOMIC DNA]</scope>
    <source>
        <strain evidence="2 3">CECT 8572</strain>
    </source>
</reference>
<evidence type="ECO:0000313" key="3">
    <source>
        <dbReference type="Proteomes" id="UP000576152"/>
    </source>
</evidence>
<organism evidence="2 3">
    <name type="scientific">Limimaricola variabilis</name>
    <dbReference type="NCBI Taxonomy" id="1492771"/>
    <lineage>
        <taxon>Bacteria</taxon>
        <taxon>Pseudomonadati</taxon>
        <taxon>Pseudomonadota</taxon>
        <taxon>Alphaproteobacteria</taxon>
        <taxon>Rhodobacterales</taxon>
        <taxon>Paracoccaceae</taxon>
        <taxon>Limimaricola</taxon>
    </lineage>
</organism>
<sequence length="72" mass="7758">MIRLVLLALSMAHPAIAVAAEEPAKEEKAEPAAEIVGPYQLLPPEQINAFPPEILTRMREALVALEEARDGG</sequence>
<feature type="chain" id="PRO_5045596235" evidence="1">
    <location>
        <begin position="20"/>
        <end position="72"/>
    </location>
</feature>
<keyword evidence="1" id="KW-0732">Signal</keyword>
<accession>A0ABR6HSB3</accession>
<proteinExistence type="predicted"/>
<evidence type="ECO:0000313" key="2">
    <source>
        <dbReference type="EMBL" id="MBB3713454.1"/>
    </source>
</evidence>
<dbReference type="EMBL" id="JACIBX010000015">
    <property type="protein sequence ID" value="MBB3713454.1"/>
    <property type="molecule type" value="Genomic_DNA"/>
</dbReference>
<keyword evidence="3" id="KW-1185">Reference proteome</keyword>
<dbReference type="Proteomes" id="UP000576152">
    <property type="component" value="Unassembled WGS sequence"/>
</dbReference>
<evidence type="ECO:0000256" key="1">
    <source>
        <dbReference type="SAM" id="SignalP"/>
    </source>
</evidence>
<name>A0ABR6HSB3_9RHOB</name>
<dbReference type="RefSeq" id="WP_183474935.1">
    <property type="nucleotide sequence ID" value="NZ_JACIBX010000015.1"/>
</dbReference>
<gene>
    <name evidence="2" type="ORF">FHS00_003058</name>
</gene>
<comment type="caution">
    <text evidence="2">The sequence shown here is derived from an EMBL/GenBank/DDBJ whole genome shotgun (WGS) entry which is preliminary data.</text>
</comment>
<protein>
    <submittedName>
        <fullName evidence="2">Uncharacterized protein</fullName>
    </submittedName>
</protein>